<evidence type="ECO:0000256" key="1">
    <source>
        <dbReference type="ARBA" id="ARBA00004123"/>
    </source>
</evidence>
<keyword evidence="6" id="KW-0539">Nucleus</keyword>
<evidence type="ECO:0000256" key="8">
    <source>
        <dbReference type="SAM" id="MobiDB-lite"/>
    </source>
</evidence>
<keyword evidence="4" id="KW-0238">DNA-binding</keyword>
<feature type="domain" description="HSF-type DNA-binding" evidence="9">
    <location>
        <begin position="11"/>
        <end position="113"/>
    </location>
</feature>
<comment type="subcellular location">
    <subcellularLocation>
        <location evidence="1">Nucleus</location>
    </subcellularLocation>
</comment>
<evidence type="ECO:0000256" key="3">
    <source>
        <dbReference type="ARBA" id="ARBA00023015"/>
    </source>
</evidence>
<evidence type="ECO:0000256" key="2">
    <source>
        <dbReference type="ARBA" id="ARBA00006403"/>
    </source>
</evidence>
<proteinExistence type="inferred from homology"/>
<dbReference type="PANTHER" id="PTHR10015">
    <property type="entry name" value="HEAT SHOCK TRANSCRIPTION FACTOR"/>
    <property type="match status" value="1"/>
</dbReference>
<dbReference type="PRINTS" id="PR00056">
    <property type="entry name" value="HSFDOMAIN"/>
</dbReference>
<keyword evidence="5" id="KW-0804">Transcription</keyword>
<dbReference type="GO" id="GO:0043565">
    <property type="term" value="F:sequence-specific DNA binding"/>
    <property type="evidence" value="ECO:0007669"/>
    <property type="project" value="InterPro"/>
</dbReference>
<dbReference type="GO" id="GO:0003700">
    <property type="term" value="F:DNA-binding transcription factor activity"/>
    <property type="evidence" value="ECO:0007669"/>
    <property type="project" value="InterPro"/>
</dbReference>
<organism evidence="10 11">
    <name type="scientific">Dimorphilus gyrociliatus</name>
    <dbReference type="NCBI Taxonomy" id="2664684"/>
    <lineage>
        <taxon>Eukaryota</taxon>
        <taxon>Metazoa</taxon>
        <taxon>Spiralia</taxon>
        <taxon>Lophotrochozoa</taxon>
        <taxon>Annelida</taxon>
        <taxon>Polychaeta</taxon>
        <taxon>Polychaeta incertae sedis</taxon>
        <taxon>Dinophilidae</taxon>
        <taxon>Dimorphilus</taxon>
    </lineage>
</organism>
<reference evidence="10 11" key="1">
    <citation type="submission" date="2020-08" db="EMBL/GenBank/DDBJ databases">
        <authorList>
            <person name="Hejnol A."/>
        </authorList>
    </citation>
    <scope>NUCLEOTIDE SEQUENCE [LARGE SCALE GENOMIC DNA]</scope>
</reference>
<dbReference type="SUPFAM" id="SSF46785">
    <property type="entry name" value="Winged helix' DNA-binding domain"/>
    <property type="match status" value="1"/>
</dbReference>
<evidence type="ECO:0000256" key="4">
    <source>
        <dbReference type="ARBA" id="ARBA00023125"/>
    </source>
</evidence>
<dbReference type="EMBL" id="CAJFCJ010000019">
    <property type="protein sequence ID" value="CAD5123334.1"/>
    <property type="molecule type" value="Genomic_DNA"/>
</dbReference>
<evidence type="ECO:0000256" key="5">
    <source>
        <dbReference type="ARBA" id="ARBA00023163"/>
    </source>
</evidence>
<evidence type="ECO:0000313" key="10">
    <source>
        <dbReference type="EMBL" id="CAD5123334.1"/>
    </source>
</evidence>
<dbReference type="PANTHER" id="PTHR10015:SF427">
    <property type="entry name" value="HEAT SHOCK FACTOR PROTEIN"/>
    <property type="match status" value="1"/>
</dbReference>
<dbReference type="Pfam" id="PF00447">
    <property type="entry name" value="HSF_DNA-bind"/>
    <property type="match status" value="1"/>
</dbReference>
<dbReference type="Proteomes" id="UP000549394">
    <property type="component" value="Unassembled WGS sequence"/>
</dbReference>
<evidence type="ECO:0000256" key="6">
    <source>
        <dbReference type="ARBA" id="ARBA00023242"/>
    </source>
</evidence>
<dbReference type="OrthoDB" id="60033at2759"/>
<dbReference type="GO" id="GO:0005634">
    <property type="term" value="C:nucleus"/>
    <property type="evidence" value="ECO:0007669"/>
    <property type="project" value="UniProtKB-SubCell"/>
</dbReference>
<dbReference type="Gene3D" id="1.10.10.10">
    <property type="entry name" value="Winged helix-like DNA-binding domain superfamily/Winged helix DNA-binding domain"/>
    <property type="match status" value="1"/>
</dbReference>
<evidence type="ECO:0000256" key="7">
    <source>
        <dbReference type="RuleBase" id="RU004020"/>
    </source>
</evidence>
<dbReference type="InterPro" id="IPR036388">
    <property type="entry name" value="WH-like_DNA-bd_sf"/>
</dbReference>
<accession>A0A7I8W455</accession>
<dbReference type="AlphaFoldDB" id="A0A7I8W455"/>
<comment type="caution">
    <text evidence="10">The sequence shown here is derived from an EMBL/GenBank/DDBJ whole genome shotgun (WGS) entry which is preliminary data.</text>
</comment>
<keyword evidence="3" id="KW-0805">Transcription regulation</keyword>
<dbReference type="SMART" id="SM00415">
    <property type="entry name" value="HSF"/>
    <property type="match status" value="1"/>
</dbReference>
<protein>
    <submittedName>
        <fullName evidence="10">DgyrCDS11690</fullName>
    </submittedName>
</protein>
<name>A0A7I8W455_9ANNE</name>
<evidence type="ECO:0000313" key="11">
    <source>
        <dbReference type="Proteomes" id="UP000549394"/>
    </source>
</evidence>
<keyword evidence="11" id="KW-1185">Reference proteome</keyword>
<feature type="region of interest" description="Disordered" evidence="8">
    <location>
        <begin position="386"/>
        <end position="405"/>
    </location>
</feature>
<dbReference type="InterPro" id="IPR000232">
    <property type="entry name" value="HSF_DNA-bd"/>
</dbReference>
<dbReference type="InterPro" id="IPR036390">
    <property type="entry name" value="WH_DNA-bd_sf"/>
</dbReference>
<gene>
    <name evidence="10" type="ORF">DGYR_LOCUS11021</name>
</gene>
<sequence length="405" mass="46080">MISMLENRSSTVPAFLNKLCTLLDDETTDDMICWDASGKSFHLLDQNRFAKDILPMYFKTSNIASFIRQLNMYGFKKVVHMNSGIKYEKEDVEFQHPHFIRGKEELLELIKRKGVQPKFEEVGRPRESEDYSKICQNVKNLAKKHEVVSNQFDSIKRENVALWREVAILRQKHKVQQEILNNVIRFLLSMVGKRQMPSTKRKIPMLTGPTTPAKQARYEIKTDSVPINIPQTEGEATIHDLPSTNDSGNSSLADLFSSVESEAPINDEKVTKPEQTIRPVIDKNDIYQNMDLIQSDMDIFKDLLSNSSLPFNGDQLEDFFPVDPLAVSAVEDNEEEPLALYQTDSSGNDKEIDGSLIQPYNGFPELNDLLDTAESNELNDIFNSEVYVPKIPDGETSDPPTEQVD</sequence>
<comment type="similarity">
    <text evidence="2 7">Belongs to the HSF family.</text>
</comment>
<evidence type="ECO:0000259" key="9">
    <source>
        <dbReference type="SMART" id="SM00415"/>
    </source>
</evidence>
<dbReference type="FunFam" id="1.10.10.10:FF:000027">
    <property type="entry name" value="Heat shock transcription factor 1"/>
    <property type="match status" value="1"/>
</dbReference>